<proteinExistence type="predicted"/>
<accession>A0ACC1I4U8</accession>
<reference evidence="1" key="1">
    <citation type="submission" date="2022-07" db="EMBL/GenBank/DDBJ databases">
        <title>Phylogenomic reconstructions and comparative analyses of Kickxellomycotina fungi.</title>
        <authorList>
            <person name="Reynolds N.K."/>
            <person name="Stajich J.E."/>
            <person name="Barry K."/>
            <person name="Grigoriev I.V."/>
            <person name="Crous P."/>
            <person name="Smith M.E."/>
        </authorList>
    </citation>
    <scope>NUCLEOTIDE SEQUENCE</scope>
    <source>
        <strain evidence="1">Benny 63K</strain>
    </source>
</reference>
<evidence type="ECO:0000313" key="2">
    <source>
        <dbReference type="Proteomes" id="UP001150581"/>
    </source>
</evidence>
<gene>
    <name evidence="1" type="ORF">LPJ66_011617</name>
</gene>
<name>A0ACC1I4U8_9FUNG</name>
<dbReference type="EMBL" id="JANBPG010003655">
    <property type="protein sequence ID" value="KAJ1879811.1"/>
    <property type="molecule type" value="Genomic_DNA"/>
</dbReference>
<organism evidence="1 2">
    <name type="scientific">Kickxella alabastrina</name>
    <dbReference type="NCBI Taxonomy" id="61397"/>
    <lineage>
        <taxon>Eukaryota</taxon>
        <taxon>Fungi</taxon>
        <taxon>Fungi incertae sedis</taxon>
        <taxon>Zoopagomycota</taxon>
        <taxon>Kickxellomycotina</taxon>
        <taxon>Kickxellomycetes</taxon>
        <taxon>Kickxellales</taxon>
        <taxon>Kickxellaceae</taxon>
        <taxon>Kickxella</taxon>
    </lineage>
</organism>
<dbReference type="Proteomes" id="UP001150581">
    <property type="component" value="Unassembled WGS sequence"/>
</dbReference>
<evidence type="ECO:0000313" key="1">
    <source>
        <dbReference type="EMBL" id="KAJ1879811.1"/>
    </source>
</evidence>
<keyword evidence="2" id="KW-1185">Reference proteome</keyword>
<sequence>TRSATLQPVLRTLQRGITRLHQDIGSVCDKNYYSLNYLLIQGKRQAETVADEGGDITMNDILSSFNDDNDAYETDGEFDEDDAMNVDSATAFVGA</sequence>
<feature type="non-terminal residue" evidence="1">
    <location>
        <position position="1"/>
    </location>
</feature>
<comment type="caution">
    <text evidence="1">The sequence shown here is derived from an EMBL/GenBank/DDBJ whole genome shotgun (WGS) entry which is preliminary data.</text>
</comment>
<protein>
    <submittedName>
        <fullName evidence="1">Uncharacterized protein</fullName>
    </submittedName>
</protein>